<keyword evidence="1 3" id="KW-0479">Metal-binding</keyword>
<protein>
    <submittedName>
        <fullName evidence="6">Gibberellin 3 oxidase 1</fullName>
    </submittedName>
</protein>
<dbReference type="InterPro" id="IPR026992">
    <property type="entry name" value="DIOX_N"/>
</dbReference>
<dbReference type="PRINTS" id="PR00682">
    <property type="entry name" value="IPNSYNTHASE"/>
</dbReference>
<organism evidence="6">
    <name type="scientific">Lygodium japonicum</name>
    <name type="common">Japanese climbing fern</name>
    <name type="synonym">Ophioglossum japonicum</name>
    <dbReference type="NCBI Taxonomy" id="13824"/>
    <lineage>
        <taxon>Eukaryota</taxon>
        <taxon>Viridiplantae</taxon>
        <taxon>Streptophyta</taxon>
        <taxon>Embryophyta</taxon>
        <taxon>Tracheophyta</taxon>
        <taxon>Polypodiopsida</taxon>
        <taxon>Polypodiidae</taxon>
        <taxon>Schizaeales</taxon>
        <taxon>Lygodiaceae</taxon>
        <taxon>Lygodium</taxon>
    </lineage>
</organism>
<dbReference type="InterPro" id="IPR027443">
    <property type="entry name" value="IPNS-like_sf"/>
</dbReference>
<proteinExistence type="evidence at transcript level"/>
<feature type="compositionally biased region" description="Low complexity" evidence="4">
    <location>
        <begin position="1"/>
        <end position="23"/>
    </location>
</feature>
<dbReference type="GO" id="GO:0046872">
    <property type="term" value="F:metal ion binding"/>
    <property type="evidence" value="ECO:0007669"/>
    <property type="project" value="UniProtKB-KW"/>
</dbReference>
<feature type="domain" description="Fe2OG dioxygenase" evidence="5">
    <location>
        <begin position="261"/>
        <end position="359"/>
    </location>
</feature>
<dbReference type="InterPro" id="IPR050231">
    <property type="entry name" value="Iron_ascorbate_oxido_reductase"/>
</dbReference>
<evidence type="ECO:0000256" key="4">
    <source>
        <dbReference type="SAM" id="MobiDB-lite"/>
    </source>
</evidence>
<evidence type="ECO:0000256" key="1">
    <source>
        <dbReference type="ARBA" id="ARBA00022723"/>
    </source>
</evidence>
<dbReference type="Pfam" id="PF03171">
    <property type="entry name" value="2OG-FeII_Oxy"/>
    <property type="match status" value="1"/>
</dbReference>
<dbReference type="SUPFAM" id="SSF51197">
    <property type="entry name" value="Clavaminate synthase-like"/>
    <property type="match status" value="1"/>
</dbReference>
<evidence type="ECO:0000313" key="6">
    <source>
        <dbReference type="EMBL" id="BAQ20604.1"/>
    </source>
</evidence>
<dbReference type="InterPro" id="IPR044861">
    <property type="entry name" value="IPNS-like_FE2OG_OXY"/>
</dbReference>
<keyword evidence="3" id="KW-0560">Oxidoreductase</keyword>
<evidence type="ECO:0000259" key="5">
    <source>
        <dbReference type="PROSITE" id="PS51471"/>
    </source>
</evidence>
<comment type="similarity">
    <text evidence="3">Belongs to the iron/ascorbate-dependent oxidoreductase family.</text>
</comment>
<accession>A0A0B6VQH6</accession>
<dbReference type="Gene3D" id="2.60.120.330">
    <property type="entry name" value="B-lactam Antibiotic, Isopenicillin N Synthase, Chain"/>
    <property type="match status" value="1"/>
</dbReference>
<dbReference type="InterPro" id="IPR005123">
    <property type="entry name" value="Oxoglu/Fe-dep_dioxygenase_dom"/>
</dbReference>
<sequence>MSPSVVSSPGPQQVESPEQSPVPDVYLRSEQDYRPYPFEQVRGSLPEAYVWPEELRPTRSYEEGVAENAWEEEEEEEEEEQAEGAEEAIGSSKEKEEESDMMNIPVVDLSEGVESEAVRTAIVTACQEWGVFYVANHGVPAQVLQRAHRAASRVFRLSPDAKAANARRAGSLSGFGKPHISKFYDSLMWSEGFTVACDSIATLSRRLFPADPAAHLYFTSTFEEYAGALRELSSKILGALLLGLNVDVKRFESTHFELRDCPSYFHLNYYPPCPQPMMTIGLAPHTDSTLLTILYQGDDFGLETWKGQWKLVAPIKDSLIVHVGDLLQIISNDKYKSPLHRALVNKRKERLSVVYLYPPPATKTLYPIEEGIDSGSLYKPLSWLDYVQAKGKYFMGAFEYFKNK</sequence>
<dbReference type="GO" id="GO:0016491">
    <property type="term" value="F:oxidoreductase activity"/>
    <property type="evidence" value="ECO:0007669"/>
    <property type="project" value="UniProtKB-KW"/>
</dbReference>
<feature type="compositionally biased region" description="Basic and acidic residues" evidence="4">
    <location>
        <begin position="53"/>
        <end position="62"/>
    </location>
</feature>
<dbReference type="EMBL" id="AB915790">
    <property type="protein sequence ID" value="BAQ20604.1"/>
    <property type="molecule type" value="mRNA"/>
</dbReference>
<dbReference type="PROSITE" id="PS51471">
    <property type="entry name" value="FE2OG_OXY"/>
    <property type="match status" value="1"/>
</dbReference>
<feature type="region of interest" description="Disordered" evidence="4">
    <location>
        <begin position="1"/>
        <end position="31"/>
    </location>
</feature>
<evidence type="ECO:0000256" key="2">
    <source>
        <dbReference type="ARBA" id="ARBA00023004"/>
    </source>
</evidence>
<reference evidence="6" key="1">
    <citation type="submission" date="2014-03" db="EMBL/GenBank/DDBJ databases">
        <title>Fern antheridiogen system is a unique spatiotemporally split gibberellin synthesis pathway.</title>
        <authorList>
            <person name="Tanaka J."/>
            <person name="Yano K."/>
            <person name="Aya K."/>
            <person name="Hirano K."/>
            <person name="Ordonio R.L."/>
            <person name="Takehara S."/>
            <person name="Park S.H."/>
            <person name="Nakajima M."/>
            <person name="Ueguchi-Tanaka M."/>
            <person name="Matsuoka M."/>
        </authorList>
    </citation>
    <scope>NUCLEOTIDE SEQUENCE</scope>
</reference>
<name>A0A0B6VQH6_LYGJA</name>
<evidence type="ECO:0000256" key="3">
    <source>
        <dbReference type="RuleBase" id="RU003682"/>
    </source>
</evidence>
<dbReference type="PANTHER" id="PTHR47990">
    <property type="entry name" value="2-OXOGLUTARATE (2OG) AND FE(II)-DEPENDENT OXYGENASE SUPERFAMILY PROTEIN-RELATED"/>
    <property type="match status" value="1"/>
</dbReference>
<gene>
    <name evidence="6" type="primary">LjGA3ox1</name>
</gene>
<dbReference type="AlphaFoldDB" id="A0A0B6VQH6"/>
<dbReference type="Pfam" id="PF14226">
    <property type="entry name" value="DIOX_N"/>
    <property type="match status" value="1"/>
</dbReference>
<keyword evidence="2 3" id="KW-0408">Iron</keyword>
<feature type="compositionally biased region" description="Acidic residues" evidence="4">
    <location>
        <begin position="69"/>
        <end position="86"/>
    </location>
</feature>
<feature type="region of interest" description="Disordered" evidence="4">
    <location>
        <begin position="47"/>
        <end position="100"/>
    </location>
</feature>